<evidence type="ECO:0008006" key="3">
    <source>
        <dbReference type="Google" id="ProtNLM"/>
    </source>
</evidence>
<proteinExistence type="predicted"/>
<evidence type="ECO:0000313" key="1">
    <source>
        <dbReference type="EMBL" id="NRV12034.1"/>
    </source>
</evidence>
<protein>
    <recommendedName>
        <fullName evidence="3">Polymerase nucleotidyl transferase domain-containing protein</fullName>
    </recommendedName>
</protein>
<comment type="caution">
    <text evidence="1">The sequence shown here is derived from an EMBL/GenBank/DDBJ whole genome shotgun (WGS) entry which is preliminary data.</text>
</comment>
<evidence type="ECO:0000313" key="2">
    <source>
        <dbReference type="Proteomes" id="UP000821656"/>
    </source>
</evidence>
<dbReference type="EMBL" id="JABSXK010000001">
    <property type="protein sequence ID" value="NRV12034.1"/>
    <property type="molecule type" value="Genomic_DNA"/>
</dbReference>
<dbReference type="AlphaFoldDB" id="A0A9Q5CX37"/>
<reference evidence="1" key="1">
    <citation type="submission" date="2020-05" db="EMBL/GenBank/DDBJ databases">
        <title>Genomic insights into acetone-butanol-ethanol (ABE) fermentation by sequencing solventogenic clostridia strains.</title>
        <authorList>
            <person name="Brown S."/>
        </authorList>
    </citation>
    <scope>NUCLEOTIDE SEQUENCE</scope>
    <source>
        <strain evidence="1">DJ126</strain>
    </source>
</reference>
<dbReference type="Gene3D" id="3.30.460.10">
    <property type="entry name" value="Beta Polymerase, domain 2"/>
    <property type="match status" value="1"/>
</dbReference>
<organism evidence="1 2">
    <name type="scientific">Clostridium beijerinckii</name>
    <name type="common">Clostridium MP</name>
    <dbReference type="NCBI Taxonomy" id="1520"/>
    <lineage>
        <taxon>Bacteria</taxon>
        <taxon>Bacillati</taxon>
        <taxon>Bacillota</taxon>
        <taxon>Clostridia</taxon>
        <taxon>Eubacteriales</taxon>
        <taxon>Clostridiaceae</taxon>
        <taxon>Clostridium</taxon>
    </lineage>
</organism>
<accession>A0A9Q5CX37</accession>
<dbReference type="InterPro" id="IPR043519">
    <property type="entry name" value="NT_sf"/>
</dbReference>
<name>A0A9Q5CX37_CLOBE</name>
<dbReference type="Proteomes" id="UP000821656">
    <property type="component" value="Unassembled WGS sequence"/>
</dbReference>
<gene>
    <name evidence="1" type="ORF">DFH45_004997</name>
</gene>
<sequence length="68" mass="7732">MVEYSDIDFIIAVDSIYYEEVMNERIKIAESLGTLLSAFTGEHVGEPRLLICLCEPELLHVDLKFVSI</sequence>